<dbReference type="AlphaFoldDB" id="A0A161PD88"/>
<evidence type="ECO:0000313" key="7">
    <source>
        <dbReference type="Proteomes" id="UP000075806"/>
    </source>
</evidence>
<proteinExistence type="inferred from homology"/>
<comment type="cofactor">
    <cofactor evidence="1">
        <name>Zn(2+)</name>
        <dbReference type="ChEBI" id="CHEBI:29105"/>
    </cofactor>
</comment>
<dbReference type="Proteomes" id="UP000075806">
    <property type="component" value="Unassembled WGS sequence"/>
</dbReference>
<dbReference type="PANTHER" id="PTHR35005">
    <property type="entry name" value="3-DEHYDRO-SCYLLO-INOSOSE HYDROLASE"/>
    <property type="match status" value="1"/>
</dbReference>
<protein>
    <submittedName>
        <fullName evidence="6">Creatininase</fullName>
    </submittedName>
</protein>
<sequence>MRGKGQKAWQECFLPRFSTKEIESIDKENGVVILPIGAIEQHGPHLPVYTDTLIAEGLLEATFSHLKKEDSIWLLPPLPYGKSTEHLGHPGTFSLSATTLQQVIIDLAKSVQLSGFKRLLLYNTHGGNWDLISMIAREVRIETGLMVFKMSGMDYKETLTDLYSEHELTFGIHGGDVETSVVLALEEDWVDMNRAPSYAYQRFEEDSITIDIKGGPSVAWISDDISSCGTSGDASLGNKDKGLETINRLSKKTAQAFIKISTFEMNYLKGEHRIHI</sequence>
<dbReference type="PANTHER" id="PTHR35005:SF1">
    <property type="entry name" value="2-AMINO-5-FORMYLAMINO-6-RIBOSYLAMINOPYRIMIDIN-4(3H)-ONE 5'-MONOPHOSPHATE DEFORMYLASE"/>
    <property type="match status" value="1"/>
</dbReference>
<dbReference type="InterPro" id="IPR024087">
    <property type="entry name" value="Creatininase-like_sf"/>
</dbReference>
<gene>
    <name evidence="6" type="ORF">AZF04_18895</name>
</gene>
<dbReference type="EMBL" id="LTAO01000015">
    <property type="protein sequence ID" value="KYG30757.1"/>
    <property type="molecule type" value="Genomic_DNA"/>
</dbReference>
<keyword evidence="3" id="KW-0378">Hydrolase</keyword>
<dbReference type="GO" id="GO:0009231">
    <property type="term" value="P:riboflavin biosynthetic process"/>
    <property type="evidence" value="ECO:0007669"/>
    <property type="project" value="TreeGrafter"/>
</dbReference>
<comment type="similarity">
    <text evidence="5">Belongs to the creatininase superfamily.</text>
</comment>
<evidence type="ECO:0000256" key="2">
    <source>
        <dbReference type="ARBA" id="ARBA00022723"/>
    </source>
</evidence>
<dbReference type="OrthoDB" id="9801445at2"/>
<evidence type="ECO:0000256" key="3">
    <source>
        <dbReference type="ARBA" id="ARBA00022801"/>
    </source>
</evidence>
<evidence type="ECO:0000256" key="4">
    <source>
        <dbReference type="ARBA" id="ARBA00022833"/>
    </source>
</evidence>
<keyword evidence="7" id="KW-1185">Reference proteome</keyword>
<comment type="caution">
    <text evidence="6">The sequence shown here is derived from an EMBL/GenBank/DDBJ whole genome shotgun (WGS) entry which is preliminary data.</text>
</comment>
<evidence type="ECO:0000313" key="6">
    <source>
        <dbReference type="EMBL" id="KYG30757.1"/>
    </source>
</evidence>
<dbReference type="RefSeq" id="WP_061948837.1">
    <property type="nucleotide sequence ID" value="NZ_LTAO01000015.1"/>
</dbReference>
<dbReference type="Gene3D" id="3.40.50.10310">
    <property type="entry name" value="Creatininase"/>
    <property type="match status" value="1"/>
</dbReference>
<dbReference type="Pfam" id="PF02633">
    <property type="entry name" value="Creatininase"/>
    <property type="match status" value="1"/>
</dbReference>
<dbReference type="GO" id="GO:0046872">
    <property type="term" value="F:metal ion binding"/>
    <property type="evidence" value="ECO:0007669"/>
    <property type="project" value="UniProtKB-KW"/>
</dbReference>
<dbReference type="GO" id="GO:0016811">
    <property type="term" value="F:hydrolase activity, acting on carbon-nitrogen (but not peptide) bonds, in linear amides"/>
    <property type="evidence" value="ECO:0007669"/>
    <property type="project" value="TreeGrafter"/>
</dbReference>
<evidence type="ECO:0000256" key="5">
    <source>
        <dbReference type="ARBA" id="ARBA00024029"/>
    </source>
</evidence>
<dbReference type="STRING" id="519424.AZF04_18895"/>
<accession>A0A161PD88</accession>
<dbReference type="SUPFAM" id="SSF102215">
    <property type="entry name" value="Creatininase"/>
    <property type="match status" value="1"/>
</dbReference>
<organism evidence="6 7">
    <name type="scientific">Alkalihalobacillus trypoxylicola</name>
    <dbReference type="NCBI Taxonomy" id="519424"/>
    <lineage>
        <taxon>Bacteria</taxon>
        <taxon>Bacillati</taxon>
        <taxon>Bacillota</taxon>
        <taxon>Bacilli</taxon>
        <taxon>Bacillales</taxon>
        <taxon>Bacillaceae</taxon>
        <taxon>Alkalihalobacillus</taxon>
    </lineage>
</organism>
<keyword evidence="2" id="KW-0479">Metal-binding</keyword>
<keyword evidence="4" id="KW-0862">Zinc</keyword>
<dbReference type="InterPro" id="IPR003785">
    <property type="entry name" value="Creatininase/forma_Hydrolase"/>
</dbReference>
<name>A0A161PD88_9BACI</name>
<reference evidence="6" key="1">
    <citation type="submission" date="2016-02" db="EMBL/GenBank/DDBJ databases">
        <title>Genome sequence of Bacillus trypoxylicola KCTC 13244(T).</title>
        <authorList>
            <person name="Jeong H."/>
            <person name="Park S.-H."/>
            <person name="Choi S.-K."/>
        </authorList>
    </citation>
    <scope>NUCLEOTIDE SEQUENCE [LARGE SCALE GENOMIC DNA]</scope>
    <source>
        <strain evidence="6">KCTC 13244</strain>
    </source>
</reference>
<evidence type="ECO:0000256" key="1">
    <source>
        <dbReference type="ARBA" id="ARBA00001947"/>
    </source>
</evidence>